<evidence type="ECO:0000313" key="2">
    <source>
        <dbReference type="Proteomes" id="UP000724874"/>
    </source>
</evidence>
<keyword evidence="2" id="KW-1185">Reference proteome</keyword>
<organism evidence="1 2">
    <name type="scientific">Gymnopilus junonius</name>
    <name type="common">Spectacular rustgill mushroom</name>
    <name type="synonym">Gymnopilus spectabilis subsp. junonius</name>
    <dbReference type="NCBI Taxonomy" id="109634"/>
    <lineage>
        <taxon>Eukaryota</taxon>
        <taxon>Fungi</taxon>
        <taxon>Dikarya</taxon>
        <taxon>Basidiomycota</taxon>
        <taxon>Agaricomycotina</taxon>
        <taxon>Agaricomycetes</taxon>
        <taxon>Agaricomycetidae</taxon>
        <taxon>Agaricales</taxon>
        <taxon>Agaricineae</taxon>
        <taxon>Hymenogastraceae</taxon>
        <taxon>Gymnopilus</taxon>
    </lineage>
</organism>
<protein>
    <submittedName>
        <fullName evidence="1">Uncharacterized protein</fullName>
    </submittedName>
</protein>
<evidence type="ECO:0000313" key="1">
    <source>
        <dbReference type="EMBL" id="KAF8913263.1"/>
    </source>
</evidence>
<dbReference type="Proteomes" id="UP000724874">
    <property type="component" value="Unassembled WGS sequence"/>
</dbReference>
<sequence length="104" mass="12028">MRHATSCVTAIRIHLCYAKIPCHNICRISFIGGVSRHLKFLEKGLYCCMIAWTPDPNQTIHRQGWVVTHLFPSTSIYICLRHHLQNYKTLLASLVCRAFRFLSV</sequence>
<comment type="caution">
    <text evidence="1">The sequence shown here is derived from an EMBL/GenBank/DDBJ whole genome shotgun (WGS) entry which is preliminary data.</text>
</comment>
<dbReference type="AlphaFoldDB" id="A0A9P5P0Z9"/>
<reference evidence="1" key="1">
    <citation type="submission" date="2020-11" db="EMBL/GenBank/DDBJ databases">
        <authorList>
            <consortium name="DOE Joint Genome Institute"/>
            <person name="Ahrendt S."/>
            <person name="Riley R."/>
            <person name="Andreopoulos W."/>
            <person name="LaButti K."/>
            <person name="Pangilinan J."/>
            <person name="Ruiz-duenas F.J."/>
            <person name="Barrasa J.M."/>
            <person name="Sanchez-Garcia M."/>
            <person name="Camarero S."/>
            <person name="Miyauchi S."/>
            <person name="Serrano A."/>
            <person name="Linde D."/>
            <person name="Babiker R."/>
            <person name="Drula E."/>
            <person name="Ayuso-Fernandez I."/>
            <person name="Pacheco R."/>
            <person name="Padilla G."/>
            <person name="Ferreira P."/>
            <person name="Barriuso J."/>
            <person name="Kellner H."/>
            <person name="Castanera R."/>
            <person name="Alfaro M."/>
            <person name="Ramirez L."/>
            <person name="Pisabarro A.G."/>
            <person name="Kuo A."/>
            <person name="Tritt A."/>
            <person name="Lipzen A."/>
            <person name="He G."/>
            <person name="Yan M."/>
            <person name="Ng V."/>
            <person name="Cullen D."/>
            <person name="Martin F."/>
            <person name="Rosso M.-N."/>
            <person name="Henrissat B."/>
            <person name="Hibbett D."/>
            <person name="Martinez A.T."/>
            <person name="Grigoriev I.V."/>
        </authorList>
    </citation>
    <scope>NUCLEOTIDE SEQUENCE</scope>
    <source>
        <strain evidence="1">AH 44721</strain>
    </source>
</reference>
<name>A0A9P5P0Z9_GYMJU</name>
<gene>
    <name evidence="1" type="ORF">CPB84DRAFT_1760801</name>
</gene>
<feature type="non-terminal residue" evidence="1">
    <location>
        <position position="104"/>
    </location>
</feature>
<accession>A0A9P5P0Z9</accession>
<proteinExistence type="predicted"/>
<dbReference type="EMBL" id="JADNYJ010000002">
    <property type="protein sequence ID" value="KAF8913263.1"/>
    <property type="molecule type" value="Genomic_DNA"/>
</dbReference>